<dbReference type="InterPro" id="IPR045057">
    <property type="entry name" value="Gcn5-rel_NAT"/>
</dbReference>
<gene>
    <name evidence="2" type="ORF">ET475_07695</name>
</gene>
<protein>
    <submittedName>
        <fullName evidence="2">N-acetyltransferase</fullName>
    </submittedName>
</protein>
<dbReference type="PANTHER" id="PTHR31435:SF10">
    <property type="entry name" value="BSR4717 PROTEIN"/>
    <property type="match status" value="1"/>
</dbReference>
<dbReference type="PANTHER" id="PTHR31435">
    <property type="entry name" value="PROTEIN NATD1"/>
    <property type="match status" value="1"/>
</dbReference>
<dbReference type="Gene3D" id="3.40.630.30">
    <property type="match status" value="1"/>
</dbReference>
<dbReference type="EMBL" id="CP035494">
    <property type="protein sequence ID" value="QAY59886.1"/>
    <property type="molecule type" value="Genomic_DNA"/>
</dbReference>
<accession>A0A4P6EDS0</accession>
<dbReference type="OrthoDB" id="5405911at2"/>
<organism evidence="2 3">
    <name type="scientific">Microbacterium protaetiae</name>
    <dbReference type="NCBI Taxonomy" id="2509458"/>
    <lineage>
        <taxon>Bacteria</taxon>
        <taxon>Bacillati</taxon>
        <taxon>Actinomycetota</taxon>
        <taxon>Actinomycetes</taxon>
        <taxon>Micrococcales</taxon>
        <taxon>Microbacteriaceae</taxon>
        <taxon>Microbacterium</taxon>
    </lineage>
</organism>
<dbReference type="CDD" id="cd04301">
    <property type="entry name" value="NAT_SF"/>
    <property type="match status" value="1"/>
</dbReference>
<reference evidence="2 3" key="1">
    <citation type="submission" date="2019-01" db="EMBL/GenBank/DDBJ databases">
        <title>Genome sequencing of strain DFW100M-13.</title>
        <authorList>
            <person name="Heo J."/>
            <person name="Kim S.-J."/>
            <person name="Kim J.-S."/>
            <person name="Hong S.-B."/>
            <person name="Kwon S.-W."/>
        </authorList>
    </citation>
    <scope>NUCLEOTIDE SEQUENCE [LARGE SCALE GENOMIC DNA]</scope>
    <source>
        <strain evidence="2 3">DFW100M-13</strain>
    </source>
</reference>
<evidence type="ECO:0000313" key="2">
    <source>
        <dbReference type="EMBL" id="QAY59886.1"/>
    </source>
</evidence>
<dbReference type="SUPFAM" id="SSF55729">
    <property type="entry name" value="Acyl-CoA N-acyltransferases (Nat)"/>
    <property type="match status" value="1"/>
</dbReference>
<dbReference type="InterPro" id="IPR031165">
    <property type="entry name" value="GNAT_YJDJ"/>
</dbReference>
<feature type="domain" description="N-acetyltransferase" evidence="1">
    <location>
        <begin position="9"/>
        <end position="98"/>
    </location>
</feature>
<proteinExistence type="predicted"/>
<dbReference type="Proteomes" id="UP000293995">
    <property type="component" value="Chromosome"/>
</dbReference>
<dbReference type="PROSITE" id="PS51729">
    <property type="entry name" value="GNAT_YJDJ"/>
    <property type="match status" value="1"/>
</dbReference>
<name>A0A4P6EDS0_9MICO</name>
<dbReference type="Pfam" id="PF14542">
    <property type="entry name" value="Acetyltransf_CG"/>
    <property type="match status" value="1"/>
</dbReference>
<dbReference type="InterPro" id="IPR016181">
    <property type="entry name" value="Acyl_CoA_acyltransferase"/>
</dbReference>
<dbReference type="KEGG" id="mprt:ET475_07695"/>
<keyword evidence="3" id="KW-1185">Reference proteome</keyword>
<keyword evidence="2" id="KW-0808">Transferase</keyword>
<dbReference type="GO" id="GO:0016740">
    <property type="term" value="F:transferase activity"/>
    <property type="evidence" value="ECO:0007669"/>
    <property type="project" value="UniProtKB-KW"/>
</dbReference>
<evidence type="ECO:0000313" key="3">
    <source>
        <dbReference type="Proteomes" id="UP000293995"/>
    </source>
</evidence>
<dbReference type="RefSeq" id="WP_129388158.1">
    <property type="nucleotide sequence ID" value="NZ_CP035494.1"/>
</dbReference>
<evidence type="ECO:0000259" key="1">
    <source>
        <dbReference type="PROSITE" id="PS51729"/>
    </source>
</evidence>
<sequence>MPEPQLTVRRNDERSRYEIDVDGVLGGYADFEQVSPGLVRFPETVIDPAFREKGVGTLLVDEALRDAAARGQTVIPLCPFVRHFLREHEVPGLNVQWPPAVGEA</sequence>
<dbReference type="AlphaFoldDB" id="A0A4P6EDS0"/>